<feature type="transmembrane region" description="Helical" evidence="1">
    <location>
        <begin position="626"/>
        <end position="649"/>
    </location>
</feature>
<keyword evidence="1" id="KW-1133">Transmembrane helix</keyword>
<evidence type="ECO:0000256" key="1">
    <source>
        <dbReference type="SAM" id="Phobius"/>
    </source>
</evidence>
<dbReference type="GeneID" id="43620156"/>
<proteinExistence type="predicted"/>
<protein>
    <recommendedName>
        <fullName evidence="4">Formylmethionine deformylase-like protein</fullName>
    </recommendedName>
</protein>
<feature type="transmembrane region" description="Helical" evidence="1">
    <location>
        <begin position="90"/>
        <end position="109"/>
    </location>
</feature>
<gene>
    <name evidence="2" type="ORF">CGGC5_v013425</name>
</gene>
<name>A0A7J6ILM6_COLFN</name>
<dbReference type="EMBL" id="ANPB02000008">
    <property type="protein sequence ID" value="KAF4477668.1"/>
    <property type="molecule type" value="Genomic_DNA"/>
</dbReference>
<dbReference type="Proteomes" id="UP000011096">
    <property type="component" value="Unassembled WGS sequence"/>
</dbReference>
<keyword evidence="1" id="KW-0812">Transmembrane</keyword>
<dbReference type="PANTHER" id="PTHR35041">
    <property type="entry name" value="MEDIATOR OF RNA POLYMERASE II TRANSCRIPTION SUBUNIT 1"/>
    <property type="match status" value="1"/>
</dbReference>
<reference evidence="2 3" key="2">
    <citation type="submission" date="2020-04" db="EMBL/GenBank/DDBJ databases">
        <title>Genome sequencing and assembly of multiple isolates from the Colletotrichum gloeosporioides species complex.</title>
        <authorList>
            <person name="Gan P."/>
            <person name="Shirasu K."/>
        </authorList>
    </citation>
    <scope>NUCLEOTIDE SEQUENCE [LARGE SCALE GENOMIC DNA]</scope>
    <source>
        <strain evidence="2 3">Nara gc5</strain>
    </source>
</reference>
<reference evidence="2 3" key="1">
    <citation type="submission" date="2012-08" db="EMBL/GenBank/DDBJ databases">
        <authorList>
            <person name="Gan P.H.P."/>
            <person name="Ikeda K."/>
            <person name="Irieda H."/>
            <person name="Narusaka M."/>
            <person name="O'Connell R.J."/>
            <person name="Narusaka Y."/>
            <person name="Takano Y."/>
            <person name="Kubo Y."/>
            <person name="Shirasu K."/>
        </authorList>
    </citation>
    <scope>NUCLEOTIDE SEQUENCE [LARGE SCALE GENOMIC DNA]</scope>
    <source>
        <strain evidence="2 3">Nara gc5</strain>
    </source>
</reference>
<organism evidence="2 3">
    <name type="scientific">Colletotrichum fructicola (strain Nara gc5)</name>
    <name type="common">Anthracnose fungus</name>
    <name type="synonym">Colletotrichum gloeosporioides (strain Nara gc5)</name>
    <dbReference type="NCBI Taxonomy" id="1213859"/>
    <lineage>
        <taxon>Eukaryota</taxon>
        <taxon>Fungi</taxon>
        <taxon>Dikarya</taxon>
        <taxon>Ascomycota</taxon>
        <taxon>Pezizomycotina</taxon>
        <taxon>Sordariomycetes</taxon>
        <taxon>Hypocreomycetidae</taxon>
        <taxon>Glomerellales</taxon>
        <taxon>Glomerellaceae</taxon>
        <taxon>Colletotrichum</taxon>
        <taxon>Colletotrichum gloeosporioides species complex</taxon>
    </lineage>
</organism>
<dbReference type="RefSeq" id="XP_031884862.1">
    <property type="nucleotide sequence ID" value="XM_032036158.1"/>
</dbReference>
<accession>A0A7J6ILM6</accession>
<dbReference type="InParanoid" id="A0A7J6ILM6"/>
<comment type="caution">
    <text evidence="2">The sequence shown here is derived from an EMBL/GenBank/DDBJ whole genome shotgun (WGS) entry which is preliminary data.</text>
</comment>
<dbReference type="PANTHER" id="PTHR35041:SF3">
    <property type="entry name" value="FORMYLMETHIONINE DEFORMYLASE-LIKE PROTEIN"/>
    <property type="match status" value="1"/>
</dbReference>
<keyword evidence="1" id="KW-0472">Membrane</keyword>
<feature type="transmembrane region" description="Helical" evidence="1">
    <location>
        <begin position="129"/>
        <end position="149"/>
    </location>
</feature>
<evidence type="ECO:0000313" key="2">
    <source>
        <dbReference type="EMBL" id="KAF4477668.1"/>
    </source>
</evidence>
<evidence type="ECO:0000313" key="3">
    <source>
        <dbReference type="Proteomes" id="UP000011096"/>
    </source>
</evidence>
<dbReference type="OrthoDB" id="5340195at2759"/>
<evidence type="ECO:0008006" key="4">
    <source>
        <dbReference type="Google" id="ProtNLM"/>
    </source>
</evidence>
<sequence>MSPDDAMEMGGIHRRHSLERHDSDFFASLSTIGVDITDLKQKHESREELLPRHTEYTFAASSRYPPAETDHGPKWWDKGYLLQDLWTSSWNMYFFLVIGLGFAIGHHAYYKSLENTLVYNDEQLTTLRYGTALAFAAKASMVAAVLLAFREQIWATFSTKFLRVTTLNDMFAAPETPLSLLNLEFLWKAKIAAALAIYCWISPLSVILTTSTLIAMPSVEIENTTCPGVRTLNFRFEDTTDWRNGGKINDLYQQSLSYWNQTSEDKNDPHFFDYYTAPSDNAKEFMQTSTYLQRPIIDQENTFEVCERGWNCTVEIRFVGPAYNCSEIRRGVNGELGGPGFLQQSSGKAMIPFDVRRLAPTGNFTYIAQTLHGEYGYPQLDAVRSGGMPVMEPPYPEHLGAFRTEPIIWIGYSELNASYNYTEFMNTSAEVRNPWAFTPVVIACEHFEANYTAEIAYSDGMQIPTIKKMEMIAPVINTTYIPELKVVDGTLDDTVAVPQSNYVYPNVTAAYRRTAGYHSMGLYLRQRLNGTIQGTGRVQQSKVIYTSLTDPRFHLVRPNVTQLIEAWYGNLLMSMFARPRFQAVVWAAQTGEQTGTRRTGIGPAENYLYDCTRSRPAVRYHYRTRILVSVYGILIFLGFLGITAGTIAIRRNGGVSRGTGFSSIVEATRGPTLDRMDWSAGKEYGPVKIGYGLLKIRDGDFKRPDGEILGNDVNAMPSRSRFGFGFEGDVDQLKPG</sequence>
<keyword evidence="3" id="KW-1185">Reference proteome</keyword>
<dbReference type="AlphaFoldDB" id="A0A7J6ILM6"/>